<organism evidence="1 2">
    <name type="scientific">Micromonospora sonneratiae</name>
    <dbReference type="NCBI Taxonomy" id="1184706"/>
    <lineage>
        <taxon>Bacteria</taxon>
        <taxon>Bacillati</taxon>
        <taxon>Actinomycetota</taxon>
        <taxon>Actinomycetes</taxon>
        <taxon>Micromonosporales</taxon>
        <taxon>Micromonosporaceae</taxon>
        <taxon>Micromonospora</taxon>
    </lineage>
</organism>
<gene>
    <name evidence="1" type="ORF">ACFQ4H_23915</name>
</gene>
<name>A0ABW3YHY1_9ACTN</name>
<protein>
    <submittedName>
        <fullName evidence="1">Uncharacterized protein</fullName>
    </submittedName>
</protein>
<dbReference type="Proteomes" id="UP001597260">
    <property type="component" value="Unassembled WGS sequence"/>
</dbReference>
<sequence>MNTLAQTLATATLAAAQPGAVPPSTYNALLRNPVPLPGPLTPTVVDWPLTNTAGGRRTGDQRPTLSVFLGPGATVHGLAHWITKRLWPAGMTAPTDEGRLQIARGLWAWNQSYLTWHSSEPWRAGLWFPLPVEVTEAGDSWNTDWEAVRLLGLAHPEIAATVLELPAASLRLPEPNLLRQVVATWRTGLSLDDMAAFVERRIVGNPFEAVFRIVEILRQVETTNPADAATLAVKITARVAAWELELLAGVTSGHALLRRLFTLASRATGAEATAAVTALGTALGLTRTEAGVWQPPELVGPRVVPDELPLPPVAATAPLTAVNATDAPTQEKAGGIRYMIHGRDLHLGQQTTENTKTWYGPAYGGRLEPASFIEANEALIGLTSDAERARLRVVRLISPKEGMLDASRSADAGLLSTGIQQWSAHVNEELTVLLARYKNAAPDLYDLYFGMWGLQVELWWKSAGVEAVAETPDPVKVQAANPEAYNADGTPKAGKDFAPVYATLFEVPPGQPRRRLPAPTGAQNAVKPRQAFFGVTKTGNKYHIAPHWCARVRIASLCSTEYKVTQIWTGIWRFERLARQPLAGAALKVRGRQFRIRDFISSEFLAAVALDQHINKPAKVPPAIDAAITRTERAIARLDPATQHELRPFDPEPATAPLRPAWLRLFQLNYLIERDIYDKQIRDHYLLLLQDRFKNDTELTGLDGAPGSFHGWVGA</sequence>
<comment type="caution">
    <text evidence="1">The sequence shown here is derived from an EMBL/GenBank/DDBJ whole genome shotgun (WGS) entry which is preliminary data.</text>
</comment>
<evidence type="ECO:0000313" key="2">
    <source>
        <dbReference type="Proteomes" id="UP001597260"/>
    </source>
</evidence>
<accession>A0ABW3YHY1</accession>
<evidence type="ECO:0000313" key="1">
    <source>
        <dbReference type="EMBL" id="MFD1324138.1"/>
    </source>
</evidence>
<reference evidence="2" key="1">
    <citation type="journal article" date="2019" name="Int. J. Syst. Evol. Microbiol.">
        <title>The Global Catalogue of Microorganisms (GCM) 10K type strain sequencing project: providing services to taxonomists for standard genome sequencing and annotation.</title>
        <authorList>
            <consortium name="The Broad Institute Genomics Platform"/>
            <consortium name="The Broad Institute Genome Sequencing Center for Infectious Disease"/>
            <person name="Wu L."/>
            <person name="Ma J."/>
        </authorList>
    </citation>
    <scope>NUCLEOTIDE SEQUENCE [LARGE SCALE GENOMIC DNA]</scope>
    <source>
        <strain evidence="2">JCM 31037</strain>
    </source>
</reference>
<dbReference type="EMBL" id="JBHTMP010000043">
    <property type="protein sequence ID" value="MFD1324138.1"/>
    <property type="molecule type" value="Genomic_DNA"/>
</dbReference>
<proteinExistence type="predicted"/>
<dbReference type="RefSeq" id="WP_377574277.1">
    <property type="nucleotide sequence ID" value="NZ_JBHTMP010000043.1"/>
</dbReference>
<keyword evidence="2" id="KW-1185">Reference proteome</keyword>